<name>A0A1G4AXF6_9PEZI</name>
<feature type="compositionally biased region" description="Polar residues" evidence="1">
    <location>
        <begin position="7"/>
        <end position="16"/>
    </location>
</feature>
<gene>
    <name evidence="3" type="ORF">CORC01_10959</name>
</gene>
<sequence length="398" mass="42740">MPKSPFSPGSSRTAYSSVGRMPVIAEDDSLPGVTHPKIAALPPPPPCRSTKPKYYGRSPVPRAINSHPSYPPPAYSRSSSRDSTLSTLSTRSLLSAGSNGSRPSSGTSTPRSSLKDKSQLLPITTPVGPPSVAEKAKKASWIARRGNRYRMLVAITLGIGLIVGLSAGLTVGMRRPPPPVTPTTTNTTELFPSGSFSFNTALLESNTGCTANPSTWRCFPYQNYSQSSSGSLASFFWTITPKNSYTYQISSSSNPFAPQFTNQTMVLLEGNTINERLVFNFSLPKTVVPSEAITDDGRAATCTFPDTAFRATVWTRRNTTTPLGTIASGTNATTSDPNVKWAPWPGQVEVVQVKKGGPACQDKAGNAVTVAAGRDQCKCRYANYDLESQQKTRRDWQA</sequence>
<feature type="transmembrane region" description="Helical" evidence="2">
    <location>
        <begin position="151"/>
        <end position="173"/>
    </location>
</feature>
<keyword evidence="2" id="KW-0472">Membrane</keyword>
<dbReference type="AlphaFoldDB" id="A0A1G4AXF6"/>
<evidence type="ECO:0000313" key="4">
    <source>
        <dbReference type="Proteomes" id="UP000176998"/>
    </source>
</evidence>
<evidence type="ECO:0000256" key="2">
    <source>
        <dbReference type="SAM" id="Phobius"/>
    </source>
</evidence>
<keyword evidence="2" id="KW-0812">Transmembrane</keyword>
<protein>
    <submittedName>
        <fullName evidence="3">Tat pathway signal sequence</fullName>
    </submittedName>
</protein>
<evidence type="ECO:0000256" key="1">
    <source>
        <dbReference type="SAM" id="MobiDB-lite"/>
    </source>
</evidence>
<proteinExistence type="predicted"/>
<dbReference type="EMBL" id="MJBS01000113">
    <property type="protein sequence ID" value="OHE93732.1"/>
    <property type="molecule type" value="Genomic_DNA"/>
</dbReference>
<feature type="compositionally biased region" description="Low complexity" evidence="1">
    <location>
        <begin position="76"/>
        <end position="112"/>
    </location>
</feature>
<organism evidence="3 4">
    <name type="scientific">Colletotrichum orchidophilum</name>
    <dbReference type="NCBI Taxonomy" id="1209926"/>
    <lineage>
        <taxon>Eukaryota</taxon>
        <taxon>Fungi</taxon>
        <taxon>Dikarya</taxon>
        <taxon>Ascomycota</taxon>
        <taxon>Pezizomycotina</taxon>
        <taxon>Sordariomycetes</taxon>
        <taxon>Hypocreomycetidae</taxon>
        <taxon>Glomerellales</taxon>
        <taxon>Glomerellaceae</taxon>
        <taxon>Colletotrichum</taxon>
    </lineage>
</organism>
<dbReference type="RefSeq" id="XP_022470896.1">
    <property type="nucleotide sequence ID" value="XM_022622586.1"/>
</dbReference>
<evidence type="ECO:0000313" key="3">
    <source>
        <dbReference type="EMBL" id="OHE93732.1"/>
    </source>
</evidence>
<dbReference type="GeneID" id="34564096"/>
<accession>A0A1G4AXF6</accession>
<dbReference type="OrthoDB" id="5296155at2759"/>
<feature type="region of interest" description="Disordered" evidence="1">
    <location>
        <begin position="1"/>
        <end position="20"/>
    </location>
</feature>
<reference evidence="3 4" key="1">
    <citation type="submission" date="2016-09" db="EMBL/GenBank/DDBJ databases">
        <authorList>
            <person name="Capua I."/>
            <person name="De Benedictis P."/>
            <person name="Joannis T."/>
            <person name="Lombin L.H."/>
            <person name="Cattoli G."/>
        </authorList>
    </citation>
    <scope>NUCLEOTIDE SEQUENCE [LARGE SCALE GENOMIC DNA]</scope>
    <source>
        <strain evidence="3 4">IMI 309357</strain>
    </source>
</reference>
<keyword evidence="2" id="KW-1133">Transmembrane helix</keyword>
<keyword evidence="4" id="KW-1185">Reference proteome</keyword>
<dbReference type="STRING" id="1209926.A0A1G4AXF6"/>
<feature type="region of interest" description="Disordered" evidence="1">
    <location>
        <begin position="26"/>
        <end position="137"/>
    </location>
</feature>
<comment type="caution">
    <text evidence="3">The sequence shown here is derived from an EMBL/GenBank/DDBJ whole genome shotgun (WGS) entry which is preliminary data.</text>
</comment>
<dbReference type="Proteomes" id="UP000176998">
    <property type="component" value="Unassembled WGS sequence"/>
</dbReference>